<name>A0A9D1KC15_9FIRM</name>
<organism evidence="4 5">
    <name type="scientific">Candidatus Caccosoma faecigallinarum</name>
    <dbReference type="NCBI Taxonomy" id="2840720"/>
    <lineage>
        <taxon>Bacteria</taxon>
        <taxon>Bacillati</taxon>
        <taxon>Bacillota</taxon>
        <taxon>Bacillota incertae sedis</taxon>
        <taxon>Candidatus Caccosoma</taxon>
    </lineage>
</organism>
<comment type="caution">
    <text evidence="4">The sequence shown here is derived from an EMBL/GenBank/DDBJ whole genome shotgun (WGS) entry which is preliminary data.</text>
</comment>
<dbReference type="Proteomes" id="UP000886893">
    <property type="component" value="Unassembled WGS sequence"/>
</dbReference>
<protein>
    <submittedName>
        <fullName evidence="4">Response regulator</fullName>
    </submittedName>
</protein>
<dbReference type="Pfam" id="PF00072">
    <property type="entry name" value="Response_reg"/>
    <property type="match status" value="1"/>
</dbReference>
<sequence length="118" mass="14036">MNKYKLIVVDDSLSVLKMFENVMKDYPDFELVRKYDRGDLFLEYLQNCEENIDFVILDLIMPDIDGLEIAREICEKYKYKIKHVICMSGLTSETMLNQIGYIGIDYFIMKPFSYDILF</sequence>
<dbReference type="PANTHER" id="PTHR44591">
    <property type="entry name" value="STRESS RESPONSE REGULATOR PROTEIN 1"/>
    <property type="match status" value="1"/>
</dbReference>
<dbReference type="EMBL" id="DVKI01000194">
    <property type="protein sequence ID" value="HIT17951.1"/>
    <property type="molecule type" value="Genomic_DNA"/>
</dbReference>
<dbReference type="CDD" id="cd00156">
    <property type="entry name" value="REC"/>
    <property type="match status" value="1"/>
</dbReference>
<dbReference type="PANTHER" id="PTHR44591:SF3">
    <property type="entry name" value="RESPONSE REGULATORY DOMAIN-CONTAINING PROTEIN"/>
    <property type="match status" value="1"/>
</dbReference>
<reference evidence="4" key="1">
    <citation type="submission" date="2020-10" db="EMBL/GenBank/DDBJ databases">
        <authorList>
            <person name="Gilroy R."/>
        </authorList>
    </citation>
    <scope>NUCLEOTIDE SEQUENCE</scope>
    <source>
        <strain evidence="4">14508</strain>
    </source>
</reference>
<dbReference type="InterPro" id="IPR001789">
    <property type="entry name" value="Sig_transdc_resp-reg_receiver"/>
</dbReference>
<accession>A0A9D1KC15</accession>
<dbReference type="SMART" id="SM00448">
    <property type="entry name" value="REC"/>
    <property type="match status" value="1"/>
</dbReference>
<dbReference type="GO" id="GO:0000160">
    <property type="term" value="P:phosphorelay signal transduction system"/>
    <property type="evidence" value="ECO:0007669"/>
    <property type="project" value="InterPro"/>
</dbReference>
<feature type="modified residue" description="4-aspartylphosphate" evidence="2">
    <location>
        <position position="58"/>
    </location>
</feature>
<proteinExistence type="predicted"/>
<feature type="non-terminal residue" evidence="4">
    <location>
        <position position="118"/>
    </location>
</feature>
<evidence type="ECO:0000256" key="1">
    <source>
        <dbReference type="ARBA" id="ARBA00022553"/>
    </source>
</evidence>
<gene>
    <name evidence="4" type="ORF">IAD04_06250</name>
</gene>
<evidence type="ECO:0000313" key="5">
    <source>
        <dbReference type="Proteomes" id="UP000886893"/>
    </source>
</evidence>
<keyword evidence="1 2" id="KW-0597">Phosphoprotein</keyword>
<evidence type="ECO:0000256" key="2">
    <source>
        <dbReference type="PROSITE-ProRule" id="PRU00169"/>
    </source>
</evidence>
<dbReference type="SUPFAM" id="SSF52172">
    <property type="entry name" value="CheY-like"/>
    <property type="match status" value="1"/>
</dbReference>
<dbReference type="Gene3D" id="3.40.50.2300">
    <property type="match status" value="1"/>
</dbReference>
<dbReference type="PROSITE" id="PS50110">
    <property type="entry name" value="RESPONSE_REGULATORY"/>
    <property type="match status" value="1"/>
</dbReference>
<evidence type="ECO:0000313" key="4">
    <source>
        <dbReference type="EMBL" id="HIT17951.1"/>
    </source>
</evidence>
<reference evidence="4" key="2">
    <citation type="journal article" date="2021" name="PeerJ">
        <title>Extensive microbial diversity within the chicken gut microbiome revealed by metagenomics and culture.</title>
        <authorList>
            <person name="Gilroy R."/>
            <person name="Ravi A."/>
            <person name="Getino M."/>
            <person name="Pursley I."/>
            <person name="Horton D.L."/>
            <person name="Alikhan N.F."/>
            <person name="Baker D."/>
            <person name="Gharbi K."/>
            <person name="Hall N."/>
            <person name="Watson M."/>
            <person name="Adriaenssens E.M."/>
            <person name="Foster-Nyarko E."/>
            <person name="Jarju S."/>
            <person name="Secka A."/>
            <person name="Antonio M."/>
            <person name="Oren A."/>
            <person name="Chaudhuri R.R."/>
            <person name="La Ragione R."/>
            <person name="Hildebrand F."/>
            <person name="Pallen M.J."/>
        </authorList>
    </citation>
    <scope>NUCLEOTIDE SEQUENCE</scope>
    <source>
        <strain evidence="4">14508</strain>
    </source>
</reference>
<evidence type="ECO:0000259" key="3">
    <source>
        <dbReference type="PROSITE" id="PS50110"/>
    </source>
</evidence>
<feature type="domain" description="Response regulatory" evidence="3">
    <location>
        <begin position="5"/>
        <end position="118"/>
    </location>
</feature>
<dbReference type="InterPro" id="IPR011006">
    <property type="entry name" value="CheY-like_superfamily"/>
</dbReference>
<dbReference type="AlphaFoldDB" id="A0A9D1KC15"/>
<dbReference type="InterPro" id="IPR050595">
    <property type="entry name" value="Bact_response_regulator"/>
</dbReference>